<dbReference type="InterPro" id="IPR003439">
    <property type="entry name" value="ABC_transporter-like_ATP-bd"/>
</dbReference>
<dbReference type="Proteomes" id="UP000000742">
    <property type="component" value="Chromosome"/>
</dbReference>
<evidence type="ECO:0000313" key="10">
    <source>
        <dbReference type="Proteomes" id="UP000000742"/>
    </source>
</evidence>
<reference evidence="9 10" key="1">
    <citation type="journal article" date="2008" name="Genome Biol.">
        <title>Encapsulated in silica: genome, proteome and physiology of the thermophilic bacterium Anoxybacillus flavithermus WK1.</title>
        <authorList>
            <person name="Saw J.H."/>
            <person name="Mountain B.W."/>
            <person name="Feng L."/>
            <person name="Omelchenko M.V."/>
            <person name="Hou S."/>
            <person name="Saito J.A."/>
            <person name="Stott M.B."/>
            <person name="Li D."/>
            <person name="Zhao G."/>
            <person name="Wu J."/>
            <person name="Galperin M.Y."/>
            <person name="Koonin E.V."/>
            <person name="Makarova K.S."/>
            <person name="Wolf Y.I."/>
            <person name="Rigden D.J."/>
            <person name="Dunfield P.F."/>
            <person name="Wang L."/>
            <person name="Alam M."/>
        </authorList>
    </citation>
    <scope>NUCLEOTIDE SEQUENCE [LARGE SCALE GENOMIC DNA]</scope>
    <source>
        <strain evidence="10">DSM 21510 / WK1</strain>
    </source>
</reference>
<evidence type="ECO:0000256" key="7">
    <source>
        <dbReference type="ARBA" id="ARBA00023136"/>
    </source>
</evidence>
<dbReference type="PROSITE" id="PS50893">
    <property type="entry name" value="ABC_TRANSPORTER_2"/>
    <property type="match status" value="1"/>
</dbReference>
<dbReference type="KEGG" id="afl:Aflv_2181"/>
<dbReference type="InterPro" id="IPR050095">
    <property type="entry name" value="ECF_ABC_transporter_ATP-bd"/>
</dbReference>
<name>B7GLR8_ANOFW</name>
<dbReference type="AlphaFoldDB" id="B7GLR8"/>
<evidence type="ECO:0000313" key="9">
    <source>
        <dbReference type="EMBL" id="ACJ34540.1"/>
    </source>
</evidence>
<dbReference type="GO" id="GO:0005524">
    <property type="term" value="F:ATP binding"/>
    <property type="evidence" value="ECO:0007669"/>
    <property type="project" value="UniProtKB-KW"/>
</dbReference>
<evidence type="ECO:0000256" key="1">
    <source>
        <dbReference type="ARBA" id="ARBA00005417"/>
    </source>
</evidence>
<evidence type="ECO:0000256" key="4">
    <source>
        <dbReference type="ARBA" id="ARBA00022741"/>
    </source>
</evidence>
<organism evidence="9 10">
    <name type="scientific">Anoxybacillus flavithermus (strain DSM 21510 / WK1)</name>
    <dbReference type="NCBI Taxonomy" id="491915"/>
    <lineage>
        <taxon>Bacteria</taxon>
        <taxon>Bacillati</taxon>
        <taxon>Bacillota</taxon>
        <taxon>Bacilli</taxon>
        <taxon>Bacillales</taxon>
        <taxon>Anoxybacillaceae</taxon>
        <taxon>Anoxybacillus</taxon>
    </lineage>
</organism>
<proteinExistence type="inferred from homology"/>
<dbReference type="GO" id="GO:0042626">
    <property type="term" value="F:ATPase-coupled transmembrane transporter activity"/>
    <property type="evidence" value="ECO:0007669"/>
    <property type="project" value="TreeGrafter"/>
</dbReference>
<sequence length="265" mass="30969">MLFYLLWRAYMLQFHNVHYTYRNGAYVLKGISLTIEQGKKYALIGKNGCGKTTWLLHANGIYRPTKGEVYWEGKKVENRRLRQHVGVVFQNPEHQFLAPTIEEELAISLEGNREQIERVMRQFSLEKWRDMPIHHLSLGQKKWLSLAVAMATEPRLLIVDEPSAYLDGAQSERLVMKLNDLHQAGTTLVVITHDLDFVWQWADEVFVMDEGRIVLSGTPAFVFSQTNIFRDLRLPLPLLLRIWMKENKECTGEQLSEWIEQWKKG</sequence>
<dbReference type="SUPFAM" id="SSF52540">
    <property type="entry name" value="P-loop containing nucleoside triphosphate hydrolases"/>
    <property type="match status" value="1"/>
</dbReference>
<dbReference type="GO" id="GO:0016887">
    <property type="term" value="F:ATP hydrolysis activity"/>
    <property type="evidence" value="ECO:0007669"/>
    <property type="project" value="InterPro"/>
</dbReference>
<protein>
    <submittedName>
        <fullName evidence="9">ABC-type cobalt transport system, ATPase component</fullName>
    </submittedName>
</protein>
<dbReference type="EMBL" id="CP000922">
    <property type="protein sequence ID" value="ACJ34540.1"/>
    <property type="molecule type" value="Genomic_DNA"/>
</dbReference>
<dbReference type="eggNOG" id="COG1122">
    <property type="taxonomic scope" value="Bacteria"/>
</dbReference>
<evidence type="ECO:0000256" key="6">
    <source>
        <dbReference type="ARBA" id="ARBA00022967"/>
    </source>
</evidence>
<keyword evidence="5" id="KW-0067">ATP-binding</keyword>
<keyword evidence="2" id="KW-0813">Transport</keyword>
<evidence type="ECO:0000256" key="5">
    <source>
        <dbReference type="ARBA" id="ARBA00022840"/>
    </source>
</evidence>
<dbReference type="GO" id="GO:0043190">
    <property type="term" value="C:ATP-binding cassette (ABC) transporter complex"/>
    <property type="evidence" value="ECO:0007669"/>
    <property type="project" value="TreeGrafter"/>
</dbReference>
<dbReference type="CDD" id="cd03225">
    <property type="entry name" value="ABC_cobalt_CbiO_domain1"/>
    <property type="match status" value="1"/>
</dbReference>
<evidence type="ECO:0000256" key="2">
    <source>
        <dbReference type="ARBA" id="ARBA00022448"/>
    </source>
</evidence>
<keyword evidence="4" id="KW-0547">Nucleotide-binding</keyword>
<dbReference type="InterPro" id="IPR015856">
    <property type="entry name" value="ABC_transpr_CbiO/EcfA_su"/>
</dbReference>
<evidence type="ECO:0000259" key="8">
    <source>
        <dbReference type="PROSITE" id="PS50893"/>
    </source>
</evidence>
<dbReference type="HOGENOM" id="CLU_000604_1_22_9"/>
<dbReference type="STRING" id="491915.Aflv_2181"/>
<dbReference type="InterPro" id="IPR003593">
    <property type="entry name" value="AAA+_ATPase"/>
</dbReference>
<dbReference type="InterPro" id="IPR027417">
    <property type="entry name" value="P-loop_NTPase"/>
</dbReference>
<gene>
    <name evidence="9" type="ordered locus">Aflv_2181</name>
</gene>
<accession>B7GLR8</accession>
<dbReference type="Pfam" id="PF00005">
    <property type="entry name" value="ABC_tran"/>
    <property type="match status" value="1"/>
</dbReference>
<dbReference type="SMART" id="SM00382">
    <property type="entry name" value="AAA"/>
    <property type="match status" value="1"/>
</dbReference>
<evidence type="ECO:0000256" key="3">
    <source>
        <dbReference type="ARBA" id="ARBA00022475"/>
    </source>
</evidence>
<dbReference type="Gene3D" id="3.40.50.300">
    <property type="entry name" value="P-loop containing nucleotide triphosphate hydrolases"/>
    <property type="match status" value="1"/>
</dbReference>
<keyword evidence="6" id="KW-1278">Translocase</keyword>
<dbReference type="PANTHER" id="PTHR43553">
    <property type="entry name" value="HEAVY METAL TRANSPORTER"/>
    <property type="match status" value="1"/>
</dbReference>
<keyword evidence="7" id="KW-0472">Membrane</keyword>
<keyword evidence="3" id="KW-1003">Cell membrane</keyword>
<feature type="domain" description="ABC transporter" evidence="8">
    <location>
        <begin position="12"/>
        <end position="235"/>
    </location>
</feature>
<comment type="similarity">
    <text evidence="1">Belongs to the ABC transporter superfamily.</text>
</comment>